<dbReference type="CDD" id="cd04181">
    <property type="entry name" value="NTP_transferase"/>
    <property type="match status" value="1"/>
</dbReference>
<dbReference type="PANTHER" id="PTHR43584">
    <property type="entry name" value="NUCLEOTIDYL TRANSFERASE"/>
    <property type="match status" value="1"/>
</dbReference>
<gene>
    <name evidence="4" type="ORF">JW744_04960</name>
</gene>
<keyword evidence="2" id="KW-0548">Nucleotidyltransferase</keyword>
<keyword evidence="1 4" id="KW-0808">Transferase</keyword>
<protein>
    <submittedName>
        <fullName evidence="4">NTP transferase domain-containing protein</fullName>
    </submittedName>
</protein>
<reference evidence="4" key="1">
    <citation type="submission" date="2021-01" db="EMBL/GenBank/DDBJ databases">
        <title>Active Sulfur Cycling in an Early Earth Analoge.</title>
        <authorList>
            <person name="Hahn C.R."/>
            <person name="Youssef N.H."/>
            <person name="Elshahed M."/>
        </authorList>
    </citation>
    <scope>NUCLEOTIDE SEQUENCE</scope>
    <source>
        <strain evidence="4">Zod_Metabat.1151</strain>
    </source>
</reference>
<evidence type="ECO:0000256" key="2">
    <source>
        <dbReference type="ARBA" id="ARBA00022695"/>
    </source>
</evidence>
<dbReference type="Proteomes" id="UP000809243">
    <property type="component" value="Unassembled WGS sequence"/>
</dbReference>
<dbReference type="PANTHER" id="PTHR43584:SF8">
    <property type="entry name" value="N-ACETYLMURAMATE ALPHA-1-PHOSPHATE URIDYLYLTRANSFERASE"/>
    <property type="match status" value="1"/>
</dbReference>
<dbReference type="GO" id="GO:0016779">
    <property type="term" value="F:nucleotidyltransferase activity"/>
    <property type="evidence" value="ECO:0007669"/>
    <property type="project" value="UniProtKB-KW"/>
</dbReference>
<name>A0A938YX68_9ARCH</name>
<evidence type="ECO:0000256" key="1">
    <source>
        <dbReference type="ARBA" id="ARBA00022679"/>
    </source>
</evidence>
<dbReference type="Pfam" id="PF00483">
    <property type="entry name" value="NTP_transferase"/>
    <property type="match status" value="1"/>
</dbReference>
<dbReference type="InterPro" id="IPR050065">
    <property type="entry name" value="GlmU-like"/>
</dbReference>
<organism evidence="4 5">
    <name type="scientific">Candidatus Iainarchaeum sp</name>
    <dbReference type="NCBI Taxonomy" id="3101447"/>
    <lineage>
        <taxon>Archaea</taxon>
        <taxon>Candidatus Iainarchaeota</taxon>
        <taxon>Candidatus Iainarchaeia</taxon>
        <taxon>Candidatus Iainarchaeales</taxon>
        <taxon>Candidatus Iainarchaeaceae</taxon>
        <taxon>Candidatus Iainarchaeum</taxon>
    </lineage>
</organism>
<dbReference type="InterPro" id="IPR005835">
    <property type="entry name" value="NTP_transferase_dom"/>
</dbReference>
<dbReference type="Gene3D" id="3.90.550.10">
    <property type="entry name" value="Spore Coat Polysaccharide Biosynthesis Protein SpsA, Chain A"/>
    <property type="match status" value="1"/>
</dbReference>
<comment type="caution">
    <text evidence="4">The sequence shown here is derived from an EMBL/GenBank/DDBJ whole genome shotgun (WGS) entry which is preliminary data.</text>
</comment>
<feature type="domain" description="Nucleotidyl transferase" evidence="3">
    <location>
        <begin position="2"/>
        <end position="223"/>
    </location>
</feature>
<proteinExistence type="predicted"/>
<evidence type="ECO:0000313" key="4">
    <source>
        <dbReference type="EMBL" id="MBN2067792.1"/>
    </source>
</evidence>
<accession>A0A938YX68</accession>
<dbReference type="AlphaFoldDB" id="A0A938YX68"/>
<dbReference type="InterPro" id="IPR029044">
    <property type="entry name" value="Nucleotide-diphossugar_trans"/>
</dbReference>
<sequence>MKAVVLAAGQGVRMLPLTKEKPKALVELKGKPLLQHVLESLEKAGVKKAIIVVGFKGELVRAHFGKAFKGMKLRYVEQRIPMGTAHAVLQAKGKTGKRFLVAYCDVIVNSGLWKKLMKEDKEAVVALREEAHPERFGVALVEGKLLRQIVEKPKKKMKSNLVNLGACLFSNSLFPVLEKTKMSKRGEFELTDSINALAAKDKVGFAVYRGKCLDIGTIKDLRKCER</sequence>
<dbReference type="EMBL" id="JAFGDB010000086">
    <property type="protein sequence ID" value="MBN2067792.1"/>
    <property type="molecule type" value="Genomic_DNA"/>
</dbReference>
<dbReference type="SUPFAM" id="SSF53448">
    <property type="entry name" value="Nucleotide-diphospho-sugar transferases"/>
    <property type="match status" value="1"/>
</dbReference>
<evidence type="ECO:0000259" key="3">
    <source>
        <dbReference type="Pfam" id="PF00483"/>
    </source>
</evidence>
<evidence type="ECO:0000313" key="5">
    <source>
        <dbReference type="Proteomes" id="UP000809243"/>
    </source>
</evidence>